<dbReference type="Pfam" id="PF00248">
    <property type="entry name" value="Aldo_ket_red"/>
    <property type="match status" value="1"/>
</dbReference>
<reference evidence="2 3" key="1">
    <citation type="submission" date="2024-03" db="EMBL/GenBank/DDBJ databases">
        <title>Aureococcus anophagefferens CCMP1851 and Kratosvirus quantuckense: Draft genome of a second virus-susceptible host strain in the model system.</title>
        <authorList>
            <person name="Chase E."/>
            <person name="Truchon A.R."/>
            <person name="Schepens W."/>
            <person name="Wilhelm S.W."/>
        </authorList>
    </citation>
    <scope>NUCLEOTIDE SEQUENCE [LARGE SCALE GENOMIC DNA]</scope>
    <source>
        <strain evidence="2 3">CCMP1851</strain>
    </source>
</reference>
<dbReference type="InterPro" id="IPR020471">
    <property type="entry name" value="AKR"/>
</dbReference>
<dbReference type="PROSITE" id="PS00798">
    <property type="entry name" value="ALDOKETO_REDUCTASE_1"/>
    <property type="match status" value="1"/>
</dbReference>
<dbReference type="SUPFAM" id="SSF51430">
    <property type="entry name" value="NAD(P)-linked oxidoreductase"/>
    <property type="match status" value="1"/>
</dbReference>
<dbReference type="Gene3D" id="3.20.20.100">
    <property type="entry name" value="NADP-dependent oxidoreductase domain"/>
    <property type="match status" value="1"/>
</dbReference>
<evidence type="ECO:0000313" key="2">
    <source>
        <dbReference type="EMBL" id="KAK7242895.1"/>
    </source>
</evidence>
<organism evidence="2 3">
    <name type="scientific">Aureococcus anophagefferens</name>
    <name type="common">Harmful bloom alga</name>
    <dbReference type="NCBI Taxonomy" id="44056"/>
    <lineage>
        <taxon>Eukaryota</taxon>
        <taxon>Sar</taxon>
        <taxon>Stramenopiles</taxon>
        <taxon>Ochrophyta</taxon>
        <taxon>Pelagophyceae</taxon>
        <taxon>Pelagomonadales</taxon>
        <taxon>Pelagomonadaceae</taxon>
        <taxon>Aureococcus</taxon>
    </lineage>
</organism>
<evidence type="ECO:0000259" key="1">
    <source>
        <dbReference type="Pfam" id="PF00248"/>
    </source>
</evidence>
<dbReference type="PIRSF" id="PIRSF000097">
    <property type="entry name" value="AKR"/>
    <property type="match status" value="1"/>
</dbReference>
<dbReference type="EMBL" id="JBBJCI010000132">
    <property type="protein sequence ID" value="KAK7242895.1"/>
    <property type="molecule type" value="Genomic_DNA"/>
</dbReference>
<dbReference type="PRINTS" id="PR00069">
    <property type="entry name" value="ALDKETRDTASE"/>
</dbReference>
<gene>
    <name evidence="2" type="ORF">SO694_00127031</name>
</gene>
<dbReference type="InterPro" id="IPR018170">
    <property type="entry name" value="Aldo/ket_reductase_CS"/>
</dbReference>
<evidence type="ECO:0000313" key="3">
    <source>
        <dbReference type="Proteomes" id="UP001363151"/>
    </source>
</evidence>
<accession>A0ABR1G3K7</accession>
<comment type="caution">
    <text evidence="2">The sequence shown here is derived from an EMBL/GenBank/DDBJ whole genome shotgun (WGS) entry which is preliminary data.</text>
</comment>
<dbReference type="Proteomes" id="UP001363151">
    <property type="component" value="Unassembled WGS sequence"/>
</dbReference>
<dbReference type="PANTHER" id="PTHR11732">
    <property type="entry name" value="ALDO/KETO REDUCTASE"/>
    <property type="match status" value="1"/>
</dbReference>
<dbReference type="InterPro" id="IPR023210">
    <property type="entry name" value="NADP_OxRdtase_dom"/>
</dbReference>
<protein>
    <submittedName>
        <fullName evidence="2">Aldo-keto reductase</fullName>
    </submittedName>
</protein>
<sequence length="330" mass="35699">MAPQTGSIVLNNGDSMPIIGLGTWQAPKGEVGAAVRVAIENGYRHVDCAACYGNEAEIGEVFADLFARGVVKREELFVTSKLWNSEHAPKDVRPACEKTLKDLRLDYLDLYLIHWPQNFAKEVEGNCSFPRNDDGSMRYDVETTSAETWSAMEALVDAKLCKAIGLSNFNSKQIEDLLTTCRIKPANLQVEVHPYFSQAPLVGFCHAKGISLTAYSPLGTGATIDGMTVVGNPVLAAIGEAHGKSAAQVAIAWLAQRGLVVIPKSVTAARVVANRDVDFALTPEDMAKVDGLNKDFRNGWGGPKVNRDGAEQPRDGLHPLYPFTQPGVAF</sequence>
<keyword evidence="3" id="KW-1185">Reference proteome</keyword>
<dbReference type="PROSITE" id="PS00062">
    <property type="entry name" value="ALDOKETO_REDUCTASE_2"/>
    <property type="match status" value="1"/>
</dbReference>
<proteinExistence type="predicted"/>
<dbReference type="InterPro" id="IPR036812">
    <property type="entry name" value="NAD(P)_OxRdtase_dom_sf"/>
</dbReference>
<feature type="domain" description="NADP-dependent oxidoreductase" evidence="1">
    <location>
        <begin position="19"/>
        <end position="293"/>
    </location>
</feature>
<name>A0ABR1G3K7_AURAN</name>